<gene>
    <name evidence="9" type="primary">LOC118344181</name>
</gene>
<dbReference type="InterPro" id="IPR017937">
    <property type="entry name" value="Thioredoxin_CS"/>
</dbReference>
<dbReference type="PROSITE" id="PS51352">
    <property type="entry name" value="THIOREDOXIN_2"/>
    <property type="match status" value="2"/>
</dbReference>
<evidence type="ECO:0000256" key="1">
    <source>
        <dbReference type="ARBA" id="ARBA00012612"/>
    </source>
</evidence>
<comment type="similarity">
    <text evidence="5">Belongs to the nucleoredoxin family.</text>
</comment>
<dbReference type="EC" id="1.8.1.8" evidence="1"/>
<keyword evidence="3" id="KW-0560">Oxidoreductase</keyword>
<evidence type="ECO:0000256" key="4">
    <source>
        <dbReference type="ARBA" id="ARBA00023027"/>
    </source>
</evidence>
<dbReference type="AlphaFoldDB" id="A0A6P9DXU8"/>
<dbReference type="InterPro" id="IPR036249">
    <property type="entry name" value="Thioredoxin-like_sf"/>
</dbReference>
<dbReference type="InterPro" id="IPR046349">
    <property type="entry name" value="C1-like_sf"/>
</dbReference>
<dbReference type="PANTHER" id="PTHR13871">
    <property type="entry name" value="THIOREDOXIN"/>
    <property type="match status" value="1"/>
</dbReference>
<dbReference type="Proteomes" id="UP000235220">
    <property type="component" value="Chromosome 13"/>
</dbReference>
<dbReference type="Gene3D" id="3.40.30.10">
    <property type="entry name" value="Glutaredoxin"/>
    <property type="match status" value="3"/>
</dbReference>
<evidence type="ECO:0000256" key="7">
    <source>
        <dbReference type="ARBA" id="ARBA00047804"/>
    </source>
</evidence>
<evidence type="ECO:0000256" key="3">
    <source>
        <dbReference type="ARBA" id="ARBA00023002"/>
    </source>
</evidence>
<evidence type="ECO:0000313" key="8">
    <source>
        <dbReference type="Proteomes" id="UP000235220"/>
    </source>
</evidence>
<dbReference type="SUPFAM" id="SSF57889">
    <property type="entry name" value="Cysteine-rich domain"/>
    <property type="match status" value="1"/>
</dbReference>
<dbReference type="Pfam" id="PF03107">
    <property type="entry name" value="C1_2"/>
    <property type="match status" value="1"/>
</dbReference>
<accession>A0A6P9DXU8</accession>
<dbReference type="InterPro" id="IPR052259">
    <property type="entry name" value="Nucleoredoxin-like"/>
</dbReference>
<dbReference type="Gramene" id="Jr13_18120_p1">
    <property type="protein sequence ID" value="cds.Jr13_18120_p1"/>
    <property type="gene ID" value="Jr13_18120"/>
</dbReference>
<dbReference type="Pfam" id="PF13905">
    <property type="entry name" value="Thioredoxin_8"/>
    <property type="match status" value="3"/>
</dbReference>
<dbReference type="OrthoDB" id="409136at2759"/>
<evidence type="ECO:0000256" key="6">
    <source>
        <dbReference type="ARBA" id="ARBA00047388"/>
    </source>
</evidence>
<dbReference type="InterPro" id="IPR045870">
    <property type="entry name" value="TryX_NRX_thioredoxin_dom"/>
</dbReference>
<comment type="catalytic activity">
    <reaction evidence="7">
        <text>[protein]-dithiol + NADP(+) = [protein]-disulfide + NADPH + H(+)</text>
        <dbReference type="Rhea" id="RHEA:18753"/>
        <dbReference type="Rhea" id="RHEA-COMP:10593"/>
        <dbReference type="Rhea" id="RHEA-COMP:10594"/>
        <dbReference type="ChEBI" id="CHEBI:15378"/>
        <dbReference type="ChEBI" id="CHEBI:29950"/>
        <dbReference type="ChEBI" id="CHEBI:50058"/>
        <dbReference type="ChEBI" id="CHEBI:57783"/>
        <dbReference type="ChEBI" id="CHEBI:58349"/>
        <dbReference type="EC" id="1.8.1.8"/>
    </reaction>
</comment>
<keyword evidence="2" id="KW-0677">Repeat</keyword>
<dbReference type="SUPFAM" id="SSF52833">
    <property type="entry name" value="Thioredoxin-like"/>
    <property type="match status" value="3"/>
</dbReference>
<organism evidence="8 9">
    <name type="scientific">Juglans regia</name>
    <name type="common">English walnut</name>
    <dbReference type="NCBI Taxonomy" id="51240"/>
    <lineage>
        <taxon>Eukaryota</taxon>
        <taxon>Viridiplantae</taxon>
        <taxon>Streptophyta</taxon>
        <taxon>Embryophyta</taxon>
        <taxon>Tracheophyta</taxon>
        <taxon>Spermatophyta</taxon>
        <taxon>Magnoliopsida</taxon>
        <taxon>eudicotyledons</taxon>
        <taxon>Gunneridae</taxon>
        <taxon>Pentapetalae</taxon>
        <taxon>rosids</taxon>
        <taxon>fabids</taxon>
        <taxon>Fagales</taxon>
        <taxon>Juglandaceae</taxon>
        <taxon>Juglans</taxon>
    </lineage>
</organism>
<evidence type="ECO:0000256" key="2">
    <source>
        <dbReference type="ARBA" id="ARBA00022737"/>
    </source>
</evidence>
<dbReference type="CDD" id="cd03009">
    <property type="entry name" value="TryX_like_TryX_NRX"/>
    <property type="match status" value="2"/>
</dbReference>
<reference evidence="9" key="1">
    <citation type="submission" date="2025-08" db="UniProtKB">
        <authorList>
            <consortium name="RefSeq"/>
        </authorList>
    </citation>
    <scope>IDENTIFICATION</scope>
    <source>
        <tissue evidence="9">Leaves</tissue>
    </source>
</reference>
<dbReference type="InterPro" id="IPR004146">
    <property type="entry name" value="DC1"/>
</dbReference>
<dbReference type="RefSeq" id="XP_035540064.1">
    <property type="nucleotide sequence ID" value="XM_035684171.1"/>
</dbReference>
<dbReference type="GeneID" id="118344181"/>
<dbReference type="KEGG" id="jre:118344181"/>
<dbReference type="FunCoup" id="A0A6P9DXU8">
    <property type="interactions" value="1056"/>
</dbReference>
<dbReference type="PROSITE" id="PS00194">
    <property type="entry name" value="THIOREDOXIN_1"/>
    <property type="match status" value="1"/>
</dbReference>
<sequence length="564" mass="63757">MANVEVDCDSHDLISLLSFEERDFLVRNNGDQLKISNLSGKTVGLYFSGSWCGPCCHFTPTLVEVYEELLPKGDFEVVFISSDRNDESFNGYFAKMPWLAVPFTDSETQKRLKNLFKVRGIPHLVILDPNGKVLTNDGCRIVREYGVDGYPFTSEKIQFLKDEEEAARKNQSLSSVLISGSRDYLESNDGNKIAVPELEGKTVGLYFSIQAPGACLEFTPKLIEVYKKLKERGENFEIVLIPLDYEDEHFKEGFKTMPWLTVPFKDKTCEKLPRYFELKTLPTVVIIGPDGKTVHPNVAELIEEHGIEAYPFTPGKVAELAEIEKARSESQTLESVLVLGESDFVIDKSGSKVPVSELVGKNILLYFSAHWCPPCRAFMPKLIEVYHEIKAKYKAFEIIFISSDRDQSSFDEFFGGMPWLALPFGDERKKFLSRKFKIQGIPAAVVIGQSGRLVTKEARQLITAYGADAYPFTEERMKHFEEMAKGWPEKLKHELHSEHELTKTRRSSYVCDGCGEMGNGFSFYCKQCDFDLHPKCALKKDEGTKDGEKAKDGVICDGEVCRKA</sequence>
<dbReference type="Gene3D" id="3.30.60.20">
    <property type="match status" value="1"/>
</dbReference>
<dbReference type="PANTHER" id="PTHR13871:SF96">
    <property type="entry name" value="THIOREDOXIN DOMAIN-CONTAINING PROTEIN"/>
    <property type="match status" value="1"/>
</dbReference>
<keyword evidence="4" id="KW-0520">NAD</keyword>
<keyword evidence="8" id="KW-1185">Reference proteome</keyword>
<evidence type="ECO:0000313" key="9">
    <source>
        <dbReference type="RefSeq" id="XP_035540064.1"/>
    </source>
</evidence>
<protein>
    <recommendedName>
        <fullName evidence="1">protein-disulfide reductase</fullName>
        <ecNumber evidence="1">1.8.1.8</ecNumber>
    </recommendedName>
</protein>
<dbReference type="InterPro" id="IPR012336">
    <property type="entry name" value="Thioredoxin-like_fold"/>
</dbReference>
<name>A0A6P9DXU8_JUGRE</name>
<dbReference type="InterPro" id="IPR013766">
    <property type="entry name" value="Thioredoxin_domain"/>
</dbReference>
<comment type="catalytic activity">
    <reaction evidence="6">
        <text>[protein]-dithiol + NAD(+) = [protein]-disulfide + NADH + H(+)</text>
        <dbReference type="Rhea" id="RHEA:18749"/>
        <dbReference type="Rhea" id="RHEA-COMP:10593"/>
        <dbReference type="Rhea" id="RHEA-COMP:10594"/>
        <dbReference type="ChEBI" id="CHEBI:15378"/>
        <dbReference type="ChEBI" id="CHEBI:29950"/>
        <dbReference type="ChEBI" id="CHEBI:50058"/>
        <dbReference type="ChEBI" id="CHEBI:57540"/>
        <dbReference type="ChEBI" id="CHEBI:57945"/>
        <dbReference type="EC" id="1.8.1.8"/>
    </reaction>
</comment>
<evidence type="ECO:0000256" key="5">
    <source>
        <dbReference type="ARBA" id="ARBA00025782"/>
    </source>
</evidence>
<proteinExistence type="inferred from homology"/>
<dbReference type="GO" id="GO:0004791">
    <property type="term" value="F:thioredoxin-disulfide reductase (NADPH) activity"/>
    <property type="evidence" value="ECO:0007669"/>
    <property type="project" value="InterPro"/>
</dbReference>